<organism evidence="1 2">
    <name type="scientific">Moraxella cuniculi DSM 21768</name>
    <dbReference type="NCBI Taxonomy" id="1122245"/>
    <lineage>
        <taxon>Bacteria</taxon>
        <taxon>Pseudomonadati</taxon>
        <taxon>Pseudomonadota</taxon>
        <taxon>Gammaproteobacteria</taxon>
        <taxon>Moraxellales</taxon>
        <taxon>Moraxellaceae</taxon>
        <taxon>Moraxella</taxon>
    </lineage>
</organism>
<dbReference type="RefSeq" id="WP_076556215.1">
    <property type="nucleotide sequence ID" value="NZ_FTNU01000027.1"/>
</dbReference>
<reference evidence="2" key="1">
    <citation type="submission" date="2017-01" db="EMBL/GenBank/DDBJ databases">
        <authorList>
            <person name="Varghese N."/>
            <person name="Submissions S."/>
        </authorList>
    </citation>
    <scope>NUCLEOTIDE SEQUENCE [LARGE SCALE GENOMIC DNA]</scope>
    <source>
        <strain evidence="2">DSM 21768</strain>
    </source>
</reference>
<dbReference type="AlphaFoldDB" id="A0A1N7G9Q7"/>
<dbReference type="InterPro" id="IPR010263">
    <property type="entry name" value="T6SS_TssK"/>
</dbReference>
<sequence length="444" mass="50869">MTSSLKVVWSEGIFIAPQHFQQQEKYFESRLDGYITNYNPFFYGVREMMFDESLFKQGIVKLSKLSATLDDGTMLELMGEQADELRIKLPHGVQESKLYIAIKAKNSGTNEVGFDKDSKDSRYYGFDKQVSDLTDMKQEPRSLAVARLNVRLVLEQDLTDDLVRLPIAVISLDNNGVVHLDDSYIPPTLYSQKNPILAAYISETYGLLSQKSKSLAQGLHDPNQRGEIELLDITMLQTVNRYMAYLHHQNQPNIRTHPEHLFIELSKICADLMTFSKNRRPDEFACYDHNNLKECFSRLIFKLRMNLSAIREQRILRIALEPRDEATYVAQTPNQSILNSANFVLAVKADVPEENLRSRVPTTMKIGTVENIRDLIAYHLPGVKLNALSMAPRELPYHSGYIYFELDKQPEVWNLFNDTSGMAFHLAGDFPNVDLEFWAIKPSS</sequence>
<name>A0A1N7G9Q7_9GAMM</name>
<evidence type="ECO:0000313" key="1">
    <source>
        <dbReference type="EMBL" id="SIS09323.1"/>
    </source>
</evidence>
<dbReference type="NCBIfam" id="TIGR03353">
    <property type="entry name" value="VI_chp_4"/>
    <property type="match status" value="1"/>
</dbReference>
<accession>A0A1N7G9Q7</accession>
<dbReference type="PANTHER" id="PTHR35566">
    <property type="entry name" value="BLR3599 PROTEIN"/>
    <property type="match status" value="1"/>
</dbReference>
<dbReference type="Pfam" id="PF05936">
    <property type="entry name" value="T6SS_VasE"/>
    <property type="match status" value="1"/>
</dbReference>
<keyword evidence="2" id="KW-1185">Reference proteome</keyword>
<dbReference type="Proteomes" id="UP000187495">
    <property type="component" value="Unassembled WGS sequence"/>
</dbReference>
<dbReference type="EMBL" id="FTNU01000027">
    <property type="protein sequence ID" value="SIS09323.1"/>
    <property type="molecule type" value="Genomic_DNA"/>
</dbReference>
<protein>
    <submittedName>
        <fullName evidence="1">Type VI secretion system protein ImpJ</fullName>
    </submittedName>
</protein>
<proteinExistence type="predicted"/>
<dbReference type="STRING" id="34061.B0189_05710"/>
<dbReference type="PANTHER" id="PTHR35566:SF1">
    <property type="entry name" value="TYPE VI SECRETION SYSTEM BASEPLATE COMPONENT TSSK1"/>
    <property type="match status" value="1"/>
</dbReference>
<evidence type="ECO:0000313" key="2">
    <source>
        <dbReference type="Proteomes" id="UP000187495"/>
    </source>
</evidence>
<gene>
    <name evidence="1" type="ORF">SAMN02745664_1275</name>
</gene>